<dbReference type="GO" id="GO:0007165">
    <property type="term" value="P:signal transduction"/>
    <property type="evidence" value="ECO:0007669"/>
    <property type="project" value="InterPro"/>
</dbReference>
<evidence type="ECO:0000313" key="4">
    <source>
        <dbReference type="Proteomes" id="UP000887575"/>
    </source>
</evidence>
<dbReference type="PROSITE" id="PS50238">
    <property type="entry name" value="RHOGAP"/>
    <property type="match status" value="1"/>
</dbReference>
<dbReference type="WBParaSite" id="MBELARI_LOCUS21274">
    <property type="protein sequence ID" value="MBELARI_LOCUS21274"/>
    <property type="gene ID" value="MBELARI_LOCUS21274"/>
</dbReference>
<feature type="region of interest" description="Disordered" evidence="2">
    <location>
        <begin position="1"/>
        <end position="23"/>
    </location>
</feature>
<sequence>MEEEGRWLYPQTPNLHQRSLPLVGSSSPPFLAQSLPFSTTPLNSTSFSSPPVSCSTQLLSSSLDAQQSKPRSRGFSASLERASLGRDPREVQTGSQDTEPHQLAVPRVVDSCTSYVIQHGLHTVGLFRVAGSAKRCRMLRAVLESPAPMIPQNSQLTAHDVATVLKEYLRDLPQSLLPKEHYQAYMATARLSGEERLCCCRLLVALLPTPNADTLLVLLRCLHLVVDHCNDTVDEDGMIEPGNRMDARNLATVFAPCILRANHDKLHNCLAESELQIGIVETMIRHVEEIFTIPRELQNKMLTRMRDTEPDRLDRILGAMARANYETDSALPSPFPPMLEEESLKTQKSRKQSVGLRRSDSWPNSMVDEIGVGQQESSSQQPSTSSYTDEKEERPEGRTSGRRHTRRDTHAIIVDSISAVALRANAARRRLRNVFRAFRLTSRSTPNVSTQG</sequence>
<dbReference type="PANTHER" id="PTHR12635">
    <property type="entry name" value="RHO-GTPASE-ACTIVATING PROTEIN 6 FAMILY MEMBER"/>
    <property type="match status" value="1"/>
</dbReference>
<dbReference type="Proteomes" id="UP000887575">
    <property type="component" value="Unassembled WGS sequence"/>
</dbReference>
<keyword evidence="4" id="KW-1185">Reference proteome</keyword>
<dbReference type="SMART" id="SM00324">
    <property type="entry name" value="RhoGAP"/>
    <property type="match status" value="1"/>
</dbReference>
<proteinExistence type="predicted"/>
<dbReference type="InterPro" id="IPR037863">
    <property type="entry name" value="RHOGAP6/36"/>
</dbReference>
<keyword evidence="1" id="KW-0343">GTPase activation</keyword>
<accession>A0AAF3F6K8</accession>
<feature type="compositionally biased region" description="Low complexity" evidence="2">
    <location>
        <begin position="59"/>
        <end position="68"/>
    </location>
</feature>
<protein>
    <recommendedName>
        <fullName evidence="3">Rho-GAP domain-containing protein</fullName>
    </recommendedName>
</protein>
<evidence type="ECO:0000313" key="5">
    <source>
        <dbReference type="WBParaSite" id="MBELARI_LOCUS21274"/>
    </source>
</evidence>
<dbReference type="GO" id="GO:0005096">
    <property type="term" value="F:GTPase activator activity"/>
    <property type="evidence" value="ECO:0007669"/>
    <property type="project" value="UniProtKB-KW"/>
</dbReference>
<evidence type="ECO:0000256" key="1">
    <source>
        <dbReference type="ARBA" id="ARBA00022468"/>
    </source>
</evidence>
<feature type="region of interest" description="Disordered" evidence="2">
    <location>
        <begin position="59"/>
        <end position="100"/>
    </location>
</feature>
<evidence type="ECO:0000256" key="2">
    <source>
        <dbReference type="SAM" id="MobiDB-lite"/>
    </source>
</evidence>
<dbReference type="AlphaFoldDB" id="A0AAF3F6K8"/>
<organism evidence="4 5">
    <name type="scientific">Mesorhabditis belari</name>
    <dbReference type="NCBI Taxonomy" id="2138241"/>
    <lineage>
        <taxon>Eukaryota</taxon>
        <taxon>Metazoa</taxon>
        <taxon>Ecdysozoa</taxon>
        <taxon>Nematoda</taxon>
        <taxon>Chromadorea</taxon>
        <taxon>Rhabditida</taxon>
        <taxon>Rhabditina</taxon>
        <taxon>Rhabditomorpha</taxon>
        <taxon>Rhabditoidea</taxon>
        <taxon>Rhabditidae</taxon>
        <taxon>Mesorhabditinae</taxon>
        <taxon>Mesorhabditis</taxon>
    </lineage>
</organism>
<dbReference type="InterPro" id="IPR000198">
    <property type="entry name" value="RhoGAP_dom"/>
</dbReference>
<dbReference type="Pfam" id="PF00620">
    <property type="entry name" value="RhoGAP"/>
    <property type="match status" value="1"/>
</dbReference>
<feature type="compositionally biased region" description="Basic and acidic residues" evidence="2">
    <location>
        <begin position="388"/>
        <end position="399"/>
    </location>
</feature>
<dbReference type="PANTHER" id="PTHR12635:SF7">
    <property type="entry name" value="RHO GTPASE ACTIVATING PROTEIN 6-RELATED"/>
    <property type="match status" value="1"/>
</dbReference>
<feature type="compositionally biased region" description="Low complexity" evidence="2">
    <location>
        <begin position="374"/>
        <end position="386"/>
    </location>
</feature>
<dbReference type="Gene3D" id="1.10.555.10">
    <property type="entry name" value="Rho GTPase activation protein"/>
    <property type="match status" value="1"/>
</dbReference>
<name>A0AAF3F6K8_9BILA</name>
<reference evidence="5" key="1">
    <citation type="submission" date="2024-02" db="UniProtKB">
        <authorList>
            <consortium name="WormBaseParasite"/>
        </authorList>
    </citation>
    <scope>IDENTIFICATION</scope>
</reference>
<feature type="region of interest" description="Disordered" evidence="2">
    <location>
        <begin position="327"/>
        <end position="407"/>
    </location>
</feature>
<dbReference type="SUPFAM" id="SSF48350">
    <property type="entry name" value="GTPase activation domain, GAP"/>
    <property type="match status" value="1"/>
</dbReference>
<evidence type="ECO:0000259" key="3">
    <source>
        <dbReference type="PROSITE" id="PS50238"/>
    </source>
</evidence>
<feature type="domain" description="Rho-GAP" evidence="3">
    <location>
        <begin position="89"/>
        <end position="291"/>
    </location>
</feature>
<dbReference type="InterPro" id="IPR008936">
    <property type="entry name" value="Rho_GTPase_activation_prot"/>
</dbReference>